<keyword evidence="2" id="KW-0479">Metal-binding</keyword>
<evidence type="ECO:0000259" key="9">
    <source>
        <dbReference type="PROSITE" id="PS50157"/>
    </source>
</evidence>
<organism evidence="10 11">
    <name type="scientific">Ditylenchus destructor</name>
    <dbReference type="NCBI Taxonomy" id="166010"/>
    <lineage>
        <taxon>Eukaryota</taxon>
        <taxon>Metazoa</taxon>
        <taxon>Ecdysozoa</taxon>
        <taxon>Nematoda</taxon>
        <taxon>Chromadorea</taxon>
        <taxon>Rhabditida</taxon>
        <taxon>Tylenchina</taxon>
        <taxon>Tylenchomorpha</taxon>
        <taxon>Sphaerularioidea</taxon>
        <taxon>Anguinidae</taxon>
        <taxon>Anguininae</taxon>
        <taxon>Ditylenchus</taxon>
    </lineage>
</organism>
<dbReference type="Pfam" id="PF00096">
    <property type="entry name" value="zf-C2H2"/>
    <property type="match status" value="2"/>
</dbReference>
<keyword evidence="3" id="KW-0677">Repeat</keyword>
<accession>A0AAD4MYA5</accession>
<evidence type="ECO:0000313" key="11">
    <source>
        <dbReference type="Proteomes" id="UP001201812"/>
    </source>
</evidence>
<evidence type="ECO:0000256" key="5">
    <source>
        <dbReference type="ARBA" id="ARBA00022833"/>
    </source>
</evidence>
<evidence type="ECO:0000256" key="3">
    <source>
        <dbReference type="ARBA" id="ARBA00022737"/>
    </source>
</evidence>
<name>A0AAD4MYA5_9BILA</name>
<dbReference type="PROSITE" id="PS00028">
    <property type="entry name" value="ZINC_FINGER_C2H2_1"/>
    <property type="match status" value="1"/>
</dbReference>
<dbReference type="FunFam" id="3.30.160.60:FF:000100">
    <property type="entry name" value="Zinc finger 45-like"/>
    <property type="match status" value="1"/>
</dbReference>
<dbReference type="GO" id="GO:0005634">
    <property type="term" value="C:nucleus"/>
    <property type="evidence" value="ECO:0007669"/>
    <property type="project" value="UniProtKB-SubCell"/>
</dbReference>
<evidence type="ECO:0000256" key="1">
    <source>
        <dbReference type="ARBA" id="ARBA00004123"/>
    </source>
</evidence>
<dbReference type="PANTHER" id="PTHR16515:SF66">
    <property type="entry name" value="C2H2-TYPE DOMAIN-CONTAINING PROTEIN"/>
    <property type="match status" value="1"/>
</dbReference>
<dbReference type="AlphaFoldDB" id="A0AAD4MYA5"/>
<reference evidence="10" key="1">
    <citation type="submission" date="2022-01" db="EMBL/GenBank/DDBJ databases">
        <title>Genome Sequence Resource for Two Populations of Ditylenchus destructor, the Migratory Endoparasitic Phytonematode.</title>
        <authorList>
            <person name="Zhang H."/>
            <person name="Lin R."/>
            <person name="Xie B."/>
        </authorList>
    </citation>
    <scope>NUCLEOTIDE SEQUENCE</scope>
    <source>
        <strain evidence="10">BazhouSP</strain>
    </source>
</reference>
<evidence type="ECO:0000256" key="6">
    <source>
        <dbReference type="ARBA" id="ARBA00023242"/>
    </source>
</evidence>
<dbReference type="EMBL" id="JAKKPZ010000027">
    <property type="protein sequence ID" value="KAI1710129.1"/>
    <property type="molecule type" value="Genomic_DNA"/>
</dbReference>
<evidence type="ECO:0000256" key="4">
    <source>
        <dbReference type="ARBA" id="ARBA00022771"/>
    </source>
</evidence>
<keyword evidence="4 7" id="KW-0863">Zinc-finger</keyword>
<dbReference type="GO" id="GO:2000026">
    <property type="term" value="P:regulation of multicellular organismal development"/>
    <property type="evidence" value="ECO:0007669"/>
    <property type="project" value="UniProtKB-ARBA"/>
</dbReference>
<dbReference type="InterPro" id="IPR013087">
    <property type="entry name" value="Znf_C2H2_type"/>
</dbReference>
<feature type="compositionally biased region" description="Low complexity" evidence="8">
    <location>
        <begin position="197"/>
        <end position="206"/>
    </location>
</feature>
<feature type="compositionally biased region" description="Low complexity" evidence="8">
    <location>
        <begin position="109"/>
        <end position="122"/>
    </location>
</feature>
<dbReference type="InterPro" id="IPR050331">
    <property type="entry name" value="Zinc_finger"/>
</dbReference>
<feature type="region of interest" description="Disordered" evidence="8">
    <location>
        <begin position="181"/>
        <end position="210"/>
    </location>
</feature>
<dbReference type="SMART" id="SM00355">
    <property type="entry name" value="ZnF_C2H2"/>
    <property type="match status" value="1"/>
</dbReference>
<feature type="region of interest" description="Disordered" evidence="8">
    <location>
        <begin position="109"/>
        <end position="129"/>
    </location>
</feature>
<keyword evidence="11" id="KW-1185">Reference proteome</keyword>
<gene>
    <name evidence="10" type="ORF">DdX_10803</name>
</gene>
<evidence type="ECO:0000313" key="10">
    <source>
        <dbReference type="EMBL" id="KAI1710129.1"/>
    </source>
</evidence>
<evidence type="ECO:0000256" key="7">
    <source>
        <dbReference type="PROSITE-ProRule" id="PRU00042"/>
    </source>
</evidence>
<proteinExistence type="predicted"/>
<dbReference type="GO" id="GO:0008270">
    <property type="term" value="F:zinc ion binding"/>
    <property type="evidence" value="ECO:0007669"/>
    <property type="project" value="UniProtKB-KW"/>
</dbReference>
<keyword evidence="6" id="KW-0539">Nucleus</keyword>
<dbReference type="FunFam" id="3.30.160.60:FF:000744">
    <property type="entry name" value="zinc finger E-box-binding homeobox 1"/>
    <property type="match status" value="1"/>
</dbReference>
<dbReference type="InterPro" id="IPR036236">
    <property type="entry name" value="Znf_C2H2_sf"/>
</dbReference>
<evidence type="ECO:0000256" key="2">
    <source>
        <dbReference type="ARBA" id="ARBA00022723"/>
    </source>
</evidence>
<dbReference type="PROSITE" id="PS50157">
    <property type="entry name" value="ZINC_FINGER_C2H2_2"/>
    <property type="match status" value="1"/>
</dbReference>
<feature type="domain" description="C2H2-type" evidence="9">
    <location>
        <begin position="220"/>
        <end position="247"/>
    </location>
</feature>
<evidence type="ECO:0000256" key="8">
    <source>
        <dbReference type="SAM" id="MobiDB-lite"/>
    </source>
</evidence>
<comment type="subcellular location">
    <subcellularLocation>
        <location evidence="1">Nucleus</location>
    </subcellularLocation>
</comment>
<sequence length="284" mass="31556">MGEKEQPRNTPSDYSVESLLQRRLPLWDKSNIGMAQFSPPCLKQLQFFAQPSDSITNATILQYPAAVSSVISDQPNELTPPSCNRNIHSSSFSAFSAYNGSLCTPLNSSSSSSLGQSSSGSSRNPELDIRNNYQIPGFIPTPFLLPPPPWLPPTTASGNMNPVELRGAIPSYKSTDIRIENASTRGNATKLKRRNSDNNSTPTSSNVRNENFRRPSKGCFRCEQCSKVFTRLWLLTNHRRTHTGEKPFSCKHCERRFADKSNLRADTQVVRNVMYALIAVAVLL</sequence>
<keyword evidence="5" id="KW-0862">Zinc</keyword>
<protein>
    <submittedName>
        <fullName evidence="10">Protein escargot</fullName>
    </submittedName>
</protein>
<dbReference type="SUPFAM" id="SSF57667">
    <property type="entry name" value="beta-beta-alpha zinc fingers"/>
    <property type="match status" value="1"/>
</dbReference>
<dbReference type="Proteomes" id="UP001201812">
    <property type="component" value="Unassembled WGS sequence"/>
</dbReference>
<dbReference type="GO" id="GO:0022603">
    <property type="term" value="P:regulation of anatomical structure morphogenesis"/>
    <property type="evidence" value="ECO:0007669"/>
    <property type="project" value="UniProtKB-ARBA"/>
</dbReference>
<dbReference type="GO" id="GO:0010468">
    <property type="term" value="P:regulation of gene expression"/>
    <property type="evidence" value="ECO:0007669"/>
    <property type="project" value="TreeGrafter"/>
</dbReference>
<dbReference type="PANTHER" id="PTHR16515">
    <property type="entry name" value="PR DOMAIN ZINC FINGER PROTEIN"/>
    <property type="match status" value="1"/>
</dbReference>
<dbReference type="Gene3D" id="3.30.160.60">
    <property type="entry name" value="Classic Zinc Finger"/>
    <property type="match status" value="2"/>
</dbReference>
<comment type="caution">
    <text evidence="10">The sequence shown here is derived from an EMBL/GenBank/DDBJ whole genome shotgun (WGS) entry which is preliminary data.</text>
</comment>